<dbReference type="AlphaFoldDB" id="B2KAZ8"/>
<evidence type="ECO:0000313" key="10">
    <source>
        <dbReference type="EMBL" id="ACC97694.1"/>
    </source>
</evidence>
<dbReference type="GO" id="GO:0005886">
    <property type="term" value="C:plasma membrane"/>
    <property type="evidence" value="ECO:0007669"/>
    <property type="project" value="UniProtKB-SubCell"/>
</dbReference>
<accession>B2KAZ8</accession>
<feature type="transmembrane region" description="Helical" evidence="9">
    <location>
        <begin position="32"/>
        <end position="58"/>
    </location>
</feature>
<evidence type="ECO:0000256" key="1">
    <source>
        <dbReference type="ARBA" id="ARBA00004651"/>
    </source>
</evidence>
<keyword evidence="5" id="KW-0598">Phosphotransferase system</keyword>
<keyword evidence="4" id="KW-0762">Sugar transport</keyword>
<dbReference type="RefSeq" id="WP_012414309.1">
    <property type="nucleotide sequence ID" value="NC_010644.1"/>
</dbReference>
<evidence type="ECO:0000256" key="3">
    <source>
        <dbReference type="ARBA" id="ARBA00022475"/>
    </source>
</evidence>
<feature type="transmembrane region" description="Helical" evidence="9">
    <location>
        <begin position="65"/>
        <end position="86"/>
    </location>
</feature>
<dbReference type="InterPro" id="IPR004700">
    <property type="entry name" value="PTS_IIC_man"/>
</dbReference>
<dbReference type="STRING" id="445932.Emin_0128"/>
<comment type="subcellular location">
    <subcellularLocation>
        <location evidence="1">Cell membrane</location>
        <topology evidence="1">Multi-pass membrane protein</topology>
    </subcellularLocation>
</comment>
<evidence type="ECO:0000256" key="4">
    <source>
        <dbReference type="ARBA" id="ARBA00022597"/>
    </source>
</evidence>
<protein>
    <submittedName>
        <fullName evidence="10">Uncharacterized protein</fullName>
    </submittedName>
</protein>
<name>B2KAZ8_ELUMP</name>
<evidence type="ECO:0000256" key="2">
    <source>
        <dbReference type="ARBA" id="ARBA00022448"/>
    </source>
</evidence>
<dbReference type="KEGG" id="emi:Emin_0128"/>
<keyword evidence="6 9" id="KW-0812">Transmembrane</keyword>
<keyword evidence="3" id="KW-1003">Cell membrane</keyword>
<organism evidence="10 11">
    <name type="scientific">Elusimicrobium minutum (strain Pei191)</name>
    <dbReference type="NCBI Taxonomy" id="445932"/>
    <lineage>
        <taxon>Bacteria</taxon>
        <taxon>Pseudomonadati</taxon>
        <taxon>Elusimicrobiota</taxon>
        <taxon>Elusimicrobia</taxon>
        <taxon>Elusimicrobiales</taxon>
        <taxon>Elusimicrobiaceae</taxon>
        <taxon>Elusimicrobium</taxon>
    </lineage>
</organism>
<keyword evidence="2" id="KW-0813">Transport</keyword>
<dbReference type="GO" id="GO:0009401">
    <property type="term" value="P:phosphoenolpyruvate-dependent sugar phosphotransferase system"/>
    <property type="evidence" value="ECO:0007669"/>
    <property type="project" value="UniProtKB-KW"/>
</dbReference>
<feature type="transmembrane region" description="Helical" evidence="9">
    <location>
        <begin position="134"/>
        <end position="162"/>
    </location>
</feature>
<keyword evidence="11" id="KW-1185">Reference proteome</keyword>
<dbReference type="Pfam" id="PF03609">
    <property type="entry name" value="EII-Sor"/>
    <property type="match status" value="1"/>
</dbReference>
<keyword evidence="8 9" id="KW-0472">Membrane</keyword>
<sequence length="200" mass="22055">MQLIILVCLVAALLELDNVSFGQFGVGRPFVAGIILGFFMGNIGLGLQIGVLIELLFLDYIPVGGVLPPNGTVAVFAAVVAAGFGAPVYFAFFYGVVAGLIFKQIEFLTRNYIGKKLLEKNKELTEEPLKAIKVFMISSLTLQIVLNFAFLMFVVFAAKTVLYYGQDVHERIHFAFRTAYIAVPWMGIFILLRKFTEKAG</sequence>
<reference evidence="10 11" key="1">
    <citation type="journal article" date="2009" name="Appl. Environ. Microbiol.">
        <title>Genomic analysis of 'Elusimicrobium minutum,' the first cultivated representative of the phylum 'Elusimicrobia' (formerly termite group 1).</title>
        <authorList>
            <person name="Herlemann D.P.R."/>
            <person name="Geissinger O."/>
            <person name="Ikeda-Ohtsubo W."/>
            <person name="Kunin V."/>
            <person name="Sun H."/>
            <person name="Lapidus A."/>
            <person name="Hugenholtz P."/>
            <person name="Brune A."/>
        </authorList>
    </citation>
    <scope>NUCLEOTIDE SEQUENCE [LARGE SCALE GENOMIC DNA]</scope>
    <source>
        <strain evidence="10 11">Pei191</strain>
    </source>
</reference>
<feature type="transmembrane region" description="Helical" evidence="9">
    <location>
        <begin position="174"/>
        <end position="192"/>
    </location>
</feature>
<evidence type="ECO:0000256" key="8">
    <source>
        <dbReference type="ARBA" id="ARBA00023136"/>
    </source>
</evidence>
<evidence type="ECO:0000256" key="6">
    <source>
        <dbReference type="ARBA" id="ARBA00022692"/>
    </source>
</evidence>
<dbReference type="OrthoDB" id="5516394at2"/>
<gene>
    <name evidence="10" type="ordered locus">Emin_0128</name>
</gene>
<dbReference type="HOGENOM" id="CLU_1364418_0_0_0"/>
<proteinExistence type="predicted"/>
<evidence type="ECO:0000256" key="7">
    <source>
        <dbReference type="ARBA" id="ARBA00022989"/>
    </source>
</evidence>
<keyword evidence="7 9" id="KW-1133">Transmembrane helix</keyword>
<dbReference type="EMBL" id="CP001055">
    <property type="protein sequence ID" value="ACC97694.1"/>
    <property type="molecule type" value="Genomic_DNA"/>
</dbReference>
<dbReference type="Proteomes" id="UP000001029">
    <property type="component" value="Chromosome"/>
</dbReference>
<evidence type="ECO:0000256" key="5">
    <source>
        <dbReference type="ARBA" id="ARBA00022683"/>
    </source>
</evidence>
<evidence type="ECO:0000256" key="9">
    <source>
        <dbReference type="SAM" id="Phobius"/>
    </source>
</evidence>
<evidence type="ECO:0000313" key="11">
    <source>
        <dbReference type="Proteomes" id="UP000001029"/>
    </source>
</evidence>